<dbReference type="AlphaFoldDB" id="A0A919T6I2"/>
<dbReference type="EMBL" id="BOQN01000007">
    <property type="protein sequence ID" value="GIM88765.1"/>
    <property type="molecule type" value="Genomic_DNA"/>
</dbReference>
<proteinExistence type="predicted"/>
<accession>A0A919T6I2</accession>
<sequence length="116" mass="12950">MTTSTIRFMNCDFAGCTAQAPKPHGEGYIADRPDGWTDAIYTHGCPDHGNAIAAHKASVTSETRGRGSREKTTWYLRCECGWRPNPNYQSHSTDWLKKEHLKHLAAATKTEAKSTR</sequence>
<evidence type="ECO:0000313" key="1">
    <source>
        <dbReference type="EMBL" id="GIM88765.1"/>
    </source>
</evidence>
<dbReference type="Proteomes" id="UP000677082">
    <property type="component" value="Unassembled WGS sequence"/>
</dbReference>
<dbReference type="RefSeq" id="WP_213004751.1">
    <property type="nucleotide sequence ID" value="NZ_BOQN01000007.1"/>
</dbReference>
<keyword evidence="2" id="KW-1185">Reference proteome</keyword>
<gene>
    <name evidence="1" type="ORF">Ato02nite_005580</name>
</gene>
<organism evidence="1 2">
    <name type="scientific">Paractinoplanes toevensis</name>
    <dbReference type="NCBI Taxonomy" id="571911"/>
    <lineage>
        <taxon>Bacteria</taxon>
        <taxon>Bacillati</taxon>
        <taxon>Actinomycetota</taxon>
        <taxon>Actinomycetes</taxon>
        <taxon>Micromonosporales</taxon>
        <taxon>Micromonosporaceae</taxon>
        <taxon>Paractinoplanes</taxon>
    </lineage>
</organism>
<name>A0A919T6I2_9ACTN</name>
<protein>
    <submittedName>
        <fullName evidence="1">Uncharacterized protein</fullName>
    </submittedName>
</protein>
<evidence type="ECO:0000313" key="2">
    <source>
        <dbReference type="Proteomes" id="UP000677082"/>
    </source>
</evidence>
<comment type="caution">
    <text evidence="1">The sequence shown here is derived from an EMBL/GenBank/DDBJ whole genome shotgun (WGS) entry which is preliminary data.</text>
</comment>
<reference evidence="1 2" key="1">
    <citation type="submission" date="2021-03" db="EMBL/GenBank/DDBJ databases">
        <title>Whole genome shotgun sequence of Actinoplanes toevensis NBRC 105298.</title>
        <authorList>
            <person name="Komaki H."/>
            <person name="Tamura T."/>
        </authorList>
    </citation>
    <scope>NUCLEOTIDE SEQUENCE [LARGE SCALE GENOMIC DNA]</scope>
    <source>
        <strain evidence="1 2">NBRC 105298</strain>
    </source>
</reference>